<protein>
    <recommendedName>
        <fullName evidence="4">Alpha/beta hydrolase</fullName>
    </recommendedName>
</protein>
<dbReference type="AlphaFoldDB" id="A0A2W4VYV0"/>
<reference evidence="3" key="1">
    <citation type="submission" date="2018-04" db="EMBL/GenBank/DDBJ databases">
        <authorList>
            <person name="Cornet L."/>
        </authorList>
    </citation>
    <scope>NUCLEOTIDE SEQUENCE [LARGE SCALE GENOMIC DNA]</scope>
</reference>
<name>A0A2W4VYV0_9CYAN</name>
<sequence>MNRRALPPRLSGNLLDIPLLQHPRASMNQLPFIIQKFVFEQESLAAIVDIDEARGAEGKIPGYFVMSSAPPNIEEAVEANETIQRQAAQGIDDIADHLHRMLATADGAADGAAELVITVHGYNTSRGGVEAWYKNIFKYVNRHDPAIAAQTNRVFIGYRWPSENVALSSPKKISQALQALPPLPRDVLMTGAVCALALLILELTAFGESLWGFVISLLLVLLFVLGTLMLALVVLRLVVYFRDSYRADNFGVLDLVELLRQIDQAIVKRTAAEMFPNTVGEADHLKAMTQARGYWQRRSQGKVRLSFIGHSMGAFVVTNVVRILSDVFDTASVEKRPDNHIGDVFSLGRLVLASPDIPVLTIVSSRANFLASSLRRFSESYLFSSEGDIALRTASTTANYIAFPSRTEVRGYRLGNVALQNKLGSVDDYGLINLVSLDQDFSPDLPIGEAIAQSNNNVMEQLFLTYKRFQKRGVVTMAELFEVQSDGDSQRATVADFFTYFDCTDYVDIKYDPSANTCSAQPTGILTRALGKAVLTPWNYFMLTLDYARGKRDVHGGYFQGKFSQQLLYGLAFLGFDDYLHTFDADAEVALSQLHLACQSHSIQGHLSPICYRVSIQGGNVEGTKSEMLEAIEQE</sequence>
<organism evidence="2 3">
    <name type="scientific">Shackletoniella antarctica</name>
    <dbReference type="NCBI Taxonomy" id="268115"/>
    <lineage>
        <taxon>Bacteria</taxon>
        <taxon>Bacillati</taxon>
        <taxon>Cyanobacteriota</taxon>
        <taxon>Cyanophyceae</taxon>
        <taxon>Oculatellales</taxon>
        <taxon>Oculatellaceae</taxon>
        <taxon>Shackletoniella</taxon>
    </lineage>
</organism>
<evidence type="ECO:0000256" key="1">
    <source>
        <dbReference type="SAM" id="Phobius"/>
    </source>
</evidence>
<reference evidence="2 3" key="2">
    <citation type="submission" date="2018-06" db="EMBL/GenBank/DDBJ databases">
        <title>Metagenomic assembly of (sub)arctic Cyanobacteria and their associated microbiome from non-axenic cultures.</title>
        <authorList>
            <person name="Baurain D."/>
        </authorList>
    </citation>
    <scope>NUCLEOTIDE SEQUENCE [LARGE SCALE GENOMIC DNA]</scope>
    <source>
        <strain evidence="2">ULC041bin1</strain>
    </source>
</reference>
<comment type="caution">
    <text evidence="2">The sequence shown here is derived from an EMBL/GenBank/DDBJ whole genome shotgun (WGS) entry which is preliminary data.</text>
</comment>
<dbReference type="Proteomes" id="UP000249081">
    <property type="component" value="Unassembled WGS sequence"/>
</dbReference>
<feature type="transmembrane region" description="Helical" evidence="1">
    <location>
        <begin position="213"/>
        <end position="239"/>
    </location>
</feature>
<keyword evidence="1" id="KW-1133">Transmembrane helix</keyword>
<accession>A0A2W4VYV0</accession>
<evidence type="ECO:0008006" key="4">
    <source>
        <dbReference type="Google" id="ProtNLM"/>
    </source>
</evidence>
<dbReference type="EMBL" id="QBMN01000110">
    <property type="protein sequence ID" value="PZO38053.1"/>
    <property type="molecule type" value="Genomic_DNA"/>
</dbReference>
<proteinExistence type="predicted"/>
<keyword evidence="1" id="KW-0812">Transmembrane</keyword>
<evidence type="ECO:0000313" key="2">
    <source>
        <dbReference type="EMBL" id="PZO38053.1"/>
    </source>
</evidence>
<keyword evidence="1" id="KW-0472">Membrane</keyword>
<dbReference type="Pfam" id="PF05990">
    <property type="entry name" value="DUF900"/>
    <property type="match status" value="1"/>
</dbReference>
<feature type="transmembrane region" description="Helical" evidence="1">
    <location>
        <begin position="187"/>
        <end position="207"/>
    </location>
</feature>
<evidence type="ECO:0000313" key="3">
    <source>
        <dbReference type="Proteomes" id="UP000249081"/>
    </source>
</evidence>
<gene>
    <name evidence="2" type="ORF">DCF17_15120</name>
</gene>
<dbReference type="InterPro" id="IPR010297">
    <property type="entry name" value="DUF900_hydrolase"/>
</dbReference>